<dbReference type="InterPro" id="IPR000620">
    <property type="entry name" value="EamA_dom"/>
</dbReference>
<sequence>MKTQFVKNPTIRAKEWMLLFILSLLWGGSYFFIKIVLVELQPFTVVLGRVSFAAIANLIYFRILAVAGATNASLVTFLIPISALLLGVFVLGERLDWNTFAGMSLIFTGLAAIDGRLLRLP</sequence>
<comment type="subcellular location">
    <subcellularLocation>
        <location evidence="1">Membrane</location>
        <topology evidence="1">Multi-pass membrane protein</topology>
    </subcellularLocation>
</comment>
<evidence type="ECO:0000256" key="3">
    <source>
        <dbReference type="ARBA" id="ARBA00022692"/>
    </source>
</evidence>
<accession>A0A0C1QND7</accession>
<dbReference type="GO" id="GO:0016020">
    <property type="term" value="C:membrane"/>
    <property type="evidence" value="ECO:0007669"/>
    <property type="project" value="UniProtKB-SubCell"/>
</dbReference>
<keyword evidence="5 6" id="KW-0472">Membrane</keyword>
<evidence type="ECO:0000256" key="5">
    <source>
        <dbReference type="ARBA" id="ARBA00023136"/>
    </source>
</evidence>
<comment type="caution">
    <text evidence="8">The sequence shown here is derived from an EMBL/GenBank/DDBJ whole genome shotgun (WGS) entry which is preliminary data.</text>
</comment>
<dbReference type="InterPro" id="IPR050638">
    <property type="entry name" value="AA-Vitamin_Transporters"/>
</dbReference>
<comment type="similarity">
    <text evidence="2">Belongs to the EamA transporter family.</text>
</comment>
<dbReference type="RefSeq" id="WP_038074266.1">
    <property type="nucleotide sequence ID" value="NZ_JHEG04000001.1"/>
</dbReference>
<dbReference type="PANTHER" id="PTHR32322">
    <property type="entry name" value="INNER MEMBRANE TRANSPORTER"/>
    <property type="match status" value="1"/>
</dbReference>
<dbReference type="STRING" id="1479485.DA73_0238040"/>
<evidence type="ECO:0000256" key="6">
    <source>
        <dbReference type="SAM" id="Phobius"/>
    </source>
</evidence>
<dbReference type="SUPFAM" id="SSF103481">
    <property type="entry name" value="Multidrug resistance efflux transporter EmrE"/>
    <property type="match status" value="1"/>
</dbReference>
<evidence type="ECO:0000256" key="2">
    <source>
        <dbReference type="ARBA" id="ARBA00007362"/>
    </source>
</evidence>
<organism evidence="8">
    <name type="scientific">Tolypothrix bouteillei VB521301</name>
    <dbReference type="NCBI Taxonomy" id="1479485"/>
    <lineage>
        <taxon>Bacteria</taxon>
        <taxon>Bacillati</taxon>
        <taxon>Cyanobacteriota</taxon>
        <taxon>Cyanophyceae</taxon>
        <taxon>Nostocales</taxon>
        <taxon>Tolypothrichaceae</taxon>
        <taxon>Tolypothrix</taxon>
    </lineage>
</organism>
<keyword evidence="4 6" id="KW-1133">Transmembrane helix</keyword>
<dbReference type="EMBL" id="JHEG02000059">
    <property type="protein sequence ID" value="KIE07014.1"/>
    <property type="molecule type" value="Genomic_DNA"/>
</dbReference>
<feature type="transmembrane region" description="Helical" evidence="6">
    <location>
        <begin position="16"/>
        <end position="37"/>
    </location>
</feature>
<dbReference type="Pfam" id="PF00892">
    <property type="entry name" value="EamA"/>
    <property type="match status" value="1"/>
</dbReference>
<feature type="transmembrane region" description="Helical" evidence="6">
    <location>
        <begin position="97"/>
        <end position="118"/>
    </location>
</feature>
<evidence type="ECO:0000256" key="1">
    <source>
        <dbReference type="ARBA" id="ARBA00004141"/>
    </source>
</evidence>
<protein>
    <recommendedName>
        <fullName evidence="7">EamA domain-containing protein</fullName>
    </recommendedName>
</protein>
<evidence type="ECO:0000259" key="7">
    <source>
        <dbReference type="Pfam" id="PF00892"/>
    </source>
</evidence>
<dbReference type="PANTHER" id="PTHR32322:SF9">
    <property type="entry name" value="AMINO-ACID METABOLITE EFFLUX PUMP-RELATED"/>
    <property type="match status" value="1"/>
</dbReference>
<evidence type="ECO:0000256" key="4">
    <source>
        <dbReference type="ARBA" id="ARBA00022989"/>
    </source>
</evidence>
<feature type="transmembrane region" description="Helical" evidence="6">
    <location>
        <begin position="72"/>
        <end position="91"/>
    </location>
</feature>
<evidence type="ECO:0000313" key="8">
    <source>
        <dbReference type="EMBL" id="KIE07014.1"/>
    </source>
</evidence>
<name>A0A0C1QND7_9CYAN</name>
<gene>
    <name evidence="8" type="ORF">DA73_0238040</name>
</gene>
<reference evidence="8" key="1">
    <citation type="journal article" date="2015" name="Genome Announc.">
        <title>Draft Genome Sequence of Tolypothrix boutellei Strain VB521301.</title>
        <authorList>
            <person name="Chandrababunaidu M.M."/>
            <person name="Singh D."/>
            <person name="Sen D."/>
            <person name="Bhan S."/>
            <person name="Das S."/>
            <person name="Gupta A."/>
            <person name="Adhikary S.P."/>
            <person name="Tripathy S."/>
        </authorList>
    </citation>
    <scope>NUCLEOTIDE SEQUENCE</scope>
    <source>
        <strain evidence="8">VB521301</strain>
    </source>
</reference>
<dbReference type="InterPro" id="IPR037185">
    <property type="entry name" value="EmrE-like"/>
</dbReference>
<feature type="domain" description="EamA" evidence="7">
    <location>
        <begin position="54"/>
        <end position="112"/>
    </location>
</feature>
<keyword evidence="3 6" id="KW-0812">Transmembrane</keyword>
<dbReference type="AlphaFoldDB" id="A0A0C1QND7"/>
<proteinExistence type="inferred from homology"/>
<feature type="transmembrane region" description="Helical" evidence="6">
    <location>
        <begin position="43"/>
        <end position="60"/>
    </location>
</feature>